<sequence>MSKSSKKSSSTPSLQDGTIVVTSQQSRFHVDAVDAPTSKDIDVKDLTLSVGGRGLLDHAHLRIVEGVHYVLAGRNGTGKSSLLRALAERRVPGVPRNLRLLLLGQTRISSDAVTESDDSEGDSIKVLEHVTRSLAAALEDKADSSNIVPTVRSLQLEQAKQELVEAQLIAARRSGARGLKARQMLTEKEKEVEAAQKRYDEAGSAEDEQEATRIGLDMLEATRSALEAMDAGSTEARARTILLGLRFSEEQIENPVKSLSGGWQTRCDLACALIQKTDILMLDEPTNFLDLPAIIWLERYITKSLAGTTVIIVTHDRDFADAIAHEVLLVRLAPAKTLEVFKGNLTEYESEKRRQIRRMTKMAEAQEKQTEHMKDTIAKNVKAAKRTGDDKKLKQAASRRKKLEERTGLEVGQRGGRFKLNRDLAGWHNSVRDGIDIPEFDPPVTITLPEQPEPLRHSGPLFSFDKVSFTYPKSGVWTLKDVDLVMHPRERVGLAGLNGSGKSTLVKLLMGAATGGDPRPSKGSVTVHSKAKFGCYSQDAVENLETLGRQDLQRTALSHLMGLPNWTGDEQAARGTLAKLGLRGNTVTDIPLASLSGGQRVRVALAEAFFNSPHLLVLDEVTTHLDADTIDALIQALKEWQGALLVITHDRHFMRCVVDREKPVRTEDEGESSEESDSDAGTPGVVYHVRKTGLRRLDRGMQQYEEIVARIVDKLAFPLELTNQTNIPQESEDPVFYPTPLFSVTNGSAIVANAISQVNSILATNATNCTKCLSALEVGQYVAQRVPTMVPDLLVQLCISSGFMSNTSCHENYDAENFGAVYTQVLALGNMSGSDGEYLCNFLSGNFCPHPFTLPSNTTGYFGPKPDNITIPKPSGNRVKVVHMSDFHIDPRYDVGSEANCSSGLCCRSNNPKSASGQLEIPSPLYGSFRCDSPYFLLTSALESIGPLTGTTFNNQTENDQFAWGIYTGDLVSHESQNELSNNYTQYAEVSIYHMIKSYIPSGPIFAVLGNHDSNPDGIDSPHSMPGNLGQQQSWNWNHVASLWQQNNWISSDAANEARMHYGAYSINHPKYPQLRIITFNTDFWYRSNLLNYINTTNPDNSGMFKFVAQELADAESKGERVWLLGHVLSGWDGSNPLPNPTDLFYQIVDRYSPHVIAGVFFGHTHEDQFMIYYSNNGTTQDAAHAINVGWIGPSVTPLTNLNSGYRMYEVDTGDFSIYNAYTYHVNVSAFQTLDAAQSGPVWSYEYSTRDTYQVGWPEDAPLNATYWQKVTEAMAANHTLVSIHNTYQGKMSVMSPNCTNNACAEAKICYMRSGNVALGRECPQGFGSVQSPFTGKNF</sequence>
<dbReference type="GO" id="GO:0016887">
    <property type="term" value="F:ATP hydrolysis activity"/>
    <property type="evidence" value="ECO:0007669"/>
    <property type="project" value="InterPro"/>
</dbReference>
<dbReference type="Proteomes" id="UP000078343">
    <property type="component" value="Unassembled WGS sequence"/>
</dbReference>
<evidence type="ECO:0000256" key="3">
    <source>
        <dbReference type="ARBA" id="ARBA00022741"/>
    </source>
</evidence>
<dbReference type="SUPFAM" id="SSF52540">
    <property type="entry name" value="P-loop containing nucleoside triphosphate hydrolases"/>
    <property type="match status" value="2"/>
</dbReference>
<dbReference type="STRING" id="1367422.A0A178ZJE2"/>
<evidence type="ECO:0000313" key="7">
    <source>
        <dbReference type="EMBL" id="OAP59155.1"/>
    </source>
</evidence>
<feature type="region of interest" description="Disordered" evidence="5">
    <location>
        <begin position="663"/>
        <end position="684"/>
    </location>
</feature>
<comment type="subcellular location">
    <subcellularLocation>
        <location evidence="1">Membrane</location>
        <topology evidence="1">Multi-pass membrane protein</topology>
    </subcellularLocation>
</comment>
<proteinExistence type="predicted"/>
<dbReference type="SMART" id="SM00382">
    <property type="entry name" value="AAA"/>
    <property type="match status" value="2"/>
</dbReference>
<dbReference type="RefSeq" id="XP_018692522.1">
    <property type="nucleotide sequence ID" value="XM_018837962.1"/>
</dbReference>
<evidence type="ECO:0000256" key="2">
    <source>
        <dbReference type="ARBA" id="ARBA00022737"/>
    </source>
</evidence>
<dbReference type="OrthoDB" id="282973at2759"/>
<dbReference type="InterPro" id="IPR004843">
    <property type="entry name" value="Calcineurin-like_PHP"/>
</dbReference>
<dbReference type="Pfam" id="PF00005">
    <property type="entry name" value="ABC_tran"/>
    <property type="match status" value="2"/>
</dbReference>
<comment type="caution">
    <text evidence="7">The sequence shown here is derived from an EMBL/GenBank/DDBJ whole genome shotgun (WGS) entry which is preliminary data.</text>
</comment>
<feature type="domain" description="ABC transporter" evidence="6">
    <location>
        <begin position="41"/>
        <end position="357"/>
    </location>
</feature>
<reference evidence="7 8" key="1">
    <citation type="submission" date="2016-04" db="EMBL/GenBank/DDBJ databases">
        <title>Draft genome of Fonsecaea erecta CBS 125763.</title>
        <authorList>
            <person name="Weiss V.A."/>
            <person name="Vicente V.A."/>
            <person name="Raittz R.T."/>
            <person name="Moreno L.F."/>
            <person name="De Souza E.M."/>
            <person name="Pedrosa F.O."/>
            <person name="Steffens M.B."/>
            <person name="Faoro H."/>
            <person name="Tadra-Sfeir M.Z."/>
            <person name="Najafzadeh M.J."/>
            <person name="Felipe M.S."/>
            <person name="Teixeira M."/>
            <person name="Sun J."/>
            <person name="Xi L."/>
            <person name="Gomes R."/>
            <person name="De Azevedo C.M."/>
            <person name="Salgado C.G."/>
            <person name="Da Silva M.B."/>
            <person name="Nascimento M.F."/>
            <person name="Queiroz-Telles F."/>
            <person name="Attili D.S."/>
            <person name="Gorbushina A."/>
        </authorList>
    </citation>
    <scope>NUCLEOTIDE SEQUENCE [LARGE SCALE GENOMIC DNA]</scope>
    <source>
        <strain evidence="7 8">CBS 125763</strain>
    </source>
</reference>
<gene>
    <name evidence="7" type="ORF">AYL99_06453</name>
</gene>
<dbReference type="GO" id="GO:0005524">
    <property type="term" value="F:ATP binding"/>
    <property type="evidence" value="ECO:0007669"/>
    <property type="project" value="UniProtKB-KW"/>
</dbReference>
<keyword evidence="8" id="KW-1185">Reference proteome</keyword>
<name>A0A178ZJE2_9EURO</name>
<accession>A0A178ZJE2</accession>
<dbReference type="InterPro" id="IPR003439">
    <property type="entry name" value="ABC_transporter-like_ATP-bd"/>
</dbReference>
<protein>
    <recommendedName>
        <fullName evidence="6">ABC transporter domain-containing protein</fullName>
    </recommendedName>
</protein>
<dbReference type="Pfam" id="PF12848">
    <property type="entry name" value="ABC_tran_Xtn"/>
    <property type="match status" value="1"/>
</dbReference>
<dbReference type="PROSITE" id="PS00211">
    <property type="entry name" value="ABC_TRANSPORTER_1"/>
    <property type="match status" value="1"/>
</dbReference>
<dbReference type="Gene3D" id="3.60.21.10">
    <property type="match status" value="1"/>
</dbReference>
<evidence type="ECO:0000313" key="8">
    <source>
        <dbReference type="Proteomes" id="UP000078343"/>
    </source>
</evidence>
<dbReference type="EMBL" id="LVYI01000005">
    <property type="protein sequence ID" value="OAP59155.1"/>
    <property type="molecule type" value="Genomic_DNA"/>
</dbReference>
<dbReference type="InterPro" id="IPR041805">
    <property type="entry name" value="ASMase/PPN1_MPP"/>
</dbReference>
<dbReference type="PANTHER" id="PTHR19211:SF135">
    <property type="entry name" value="ATPASE, PUTATIVE (AFU_ORTHOLOGUE AFUA_1G16440)-RELATED"/>
    <property type="match status" value="1"/>
</dbReference>
<dbReference type="CDD" id="cd03221">
    <property type="entry name" value="ABCF_EF-3"/>
    <property type="match status" value="1"/>
</dbReference>
<evidence type="ECO:0000256" key="4">
    <source>
        <dbReference type="ARBA" id="ARBA00022840"/>
    </source>
</evidence>
<dbReference type="InterPro" id="IPR027417">
    <property type="entry name" value="P-loop_NTPase"/>
</dbReference>
<dbReference type="InterPro" id="IPR029052">
    <property type="entry name" value="Metallo-depent_PP-like"/>
</dbReference>
<keyword evidence="4" id="KW-0067">ATP-binding</keyword>
<organism evidence="7 8">
    <name type="scientific">Fonsecaea erecta</name>
    <dbReference type="NCBI Taxonomy" id="1367422"/>
    <lineage>
        <taxon>Eukaryota</taxon>
        <taxon>Fungi</taxon>
        <taxon>Dikarya</taxon>
        <taxon>Ascomycota</taxon>
        <taxon>Pezizomycotina</taxon>
        <taxon>Eurotiomycetes</taxon>
        <taxon>Chaetothyriomycetidae</taxon>
        <taxon>Chaetothyriales</taxon>
        <taxon>Herpotrichiellaceae</taxon>
        <taxon>Fonsecaea</taxon>
    </lineage>
</organism>
<evidence type="ECO:0000256" key="5">
    <source>
        <dbReference type="SAM" id="MobiDB-lite"/>
    </source>
</evidence>
<dbReference type="PROSITE" id="PS50893">
    <property type="entry name" value="ABC_TRANSPORTER_2"/>
    <property type="match status" value="2"/>
</dbReference>
<dbReference type="Gene3D" id="3.40.50.300">
    <property type="entry name" value="P-loop containing nucleotide triphosphate hydrolases"/>
    <property type="match status" value="2"/>
</dbReference>
<keyword evidence="3" id="KW-0547">Nucleotide-binding</keyword>
<evidence type="ECO:0000259" key="6">
    <source>
        <dbReference type="PROSITE" id="PS50893"/>
    </source>
</evidence>
<dbReference type="InterPro" id="IPR032781">
    <property type="entry name" value="ABC_tran_Xtn"/>
</dbReference>
<dbReference type="GeneID" id="30010621"/>
<dbReference type="PANTHER" id="PTHR19211">
    <property type="entry name" value="ATP-BINDING TRANSPORT PROTEIN-RELATED"/>
    <property type="match status" value="1"/>
</dbReference>
<dbReference type="InterPro" id="IPR050611">
    <property type="entry name" value="ABCF"/>
</dbReference>
<dbReference type="CDD" id="cd00842">
    <property type="entry name" value="MPP_ASMase"/>
    <property type="match status" value="1"/>
</dbReference>
<feature type="domain" description="ABC transporter" evidence="6">
    <location>
        <begin position="462"/>
        <end position="694"/>
    </location>
</feature>
<dbReference type="Pfam" id="PF00149">
    <property type="entry name" value="Metallophos"/>
    <property type="match status" value="1"/>
</dbReference>
<dbReference type="GO" id="GO:0016020">
    <property type="term" value="C:membrane"/>
    <property type="evidence" value="ECO:0007669"/>
    <property type="project" value="UniProtKB-SubCell"/>
</dbReference>
<feature type="compositionally biased region" description="Acidic residues" evidence="5">
    <location>
        <begin position="668"/>
        <end position="678"/>
    </location>
</feature>
<dbReference type="InterPro" id="IPR017871">
    <property type="entry name" value="ABC_transporter-like_CS"/>
</dbReference>
<dbReference type="FunFam" id="3.40.50.300:FF:000011">
    <property type="entry name" value="Putative ABC transporter ATP-binding component"/>
    <property type="match status" value="1"/>
</dbReference>
<dbReference type="SUPFAM" id="SSF56300">
    <property type="entry name" value="Metallo-dependent phosphatases"/>
    <property type="match status" value="1"/>
</dbReference>
<evidence type="ECO:0000256" key="1">
    <source>
        <dbReference type="ARBA" id="ARBA00004141"/>
    </source>
</evidence>
<feature type="region of interest" description="Disordered" evidence="5">
    <location>
        <begin position="383"/>
        <end position="404"/>
    </location>
</feature>
<keyword evidence="2" id="KW-0677">Repeat</keyword>
<dbReference type="InterPro" id="IPR003593">
    <property type="entry name" value="AAA+_ATPase"/>
</dbReference>